<dbReference type="EMBL" id="JBHRWK010000013">
    <property type="protein sequence ID" value="MFC3449352.1"/>
    <property type="molecule type" value="Genomic_DNA"/>
</dbReference>
<dbReference type="Proteomes" id="UP001595645">
    <property type="component" value="Unassembled WGS sequence"/>
</dbReference>
<keyword evidence="2" id="KW-1185">Reference proteome</keyword>
<gene>
    <name evidence="1" type="ORF">ACFOSH_07910</name>
</gene>
<evidence type="ECO:0000313" key="1">
    <source>
        <dbReference type="EMBL" id="MFC3449352.1"/>
    </source>
</evidence>
<accession>A0ABV7NT81</accession>
<evidence type="ECO:0000313" key="2">
    <source>
        <dbReference type="Proteomes" id="UP001595645"/>
    </source>
</evidence>
<sequence length="60" mass="6199">MPQNRVLPPGHFGQLALDALSLGSTLLSGAVVHCGQISFDDAPSCGAEEAVGVESRNCFK</sequence>
<protein>
    <submittedName>
        <fullName evidence="1">Uncharacterized protein</fullName>
    </submittedName>
</protein>
<reference evidence="2" key="1">
    <citation type="journal article" date="2019" name="Int. J. Syst. Evol. Microbiol.">
        <title>The Global Catalogue of Microorganisms (GCM) 10K type strain sequencing project: providing services to taxonomists for standard genome sequencing and annotation.</title>
        <authorList>
            <consortium name="The Broad Institute Genomics Platform"/>
            <consortium name="The Broad Institute Genome Sequencing Center for Infectious Disease"/>
            <person name="Wu L."/>
            <person name="Ma J."/>
        </authorList>
    </citation>
    <scope>NUCLEOTIDE SEQUENCE [LARGE SCALE GENOMIC DNA]</scope>
    <source>
        <strain evidence="2">CGMCC 4.7676</strain>
    </source>
</reference>
<organism evidence="1 2">
    <name type="scientific">Amycolatopsis speibonae</name>
    <dbReference type="NCBI Taxonomy" id="1450224"/>
    <lineage>
        <taxon>Bacteria</taxon>
        <taxon>Bacillati</taxon>
        <taxon>Actinomycetota</taxon>
        <taxon>Actinomycetes</taxon>
        <taxon>Pseudonocardiales</taxon>
        <taxon>Pseudonocardiaceae</taxon>
        <taxon>Amycolatopsis</taxon>
    </lineage>
</organism>
<proteinExistence type="predicted"/>
<comment type="caution">
    <text evidence="1">The sequence shown here is derived from an EMBL/GenBank/DDBJ whole genome shotgun (WGS) entry which is preliminary data.</text>
</comment>
<name>A0ABV7NT81_9PSEU</name>
<dbReference type="RefSeq" id="WP_378238047.1">
    <property type="nucleotide sequence ID" value="NZ_JBHRWK010000013.1"/>
</dbReference>